<dbReference type="Pfam" id="PF14525">
    <property type="entry name" value="AraC_binding_2"/>
    <property type="match status" value="1"/>
</dbReference>
<dbReference type="SUPFAM" id="SSF46689">
    <property type="entry name" value="Homeodomain-like"/>
    <property type="match status" value="1"/>
</dbReference>
<dbReference type="Proteomes" id="UP000183413">
    <property type="component" value="Unassembled WGS sequence"/>
</dbReference>
<dbReference type="AlphaFoldDB" id="A0A1I5KM87"/>
<evidence type="ECO:0000256" key="1">
    <source>
        <dbReference type="ARBA" id="ARBA00023015"/>
    </source>
</evidence>
<proteinExistence type="predicted"/>
<keyword evidence="6" id="KW-1185">Reference proteome</keyword>
<dbReference type="PANTHER" id="PTHR46796:SF6">
    <property type="entry name" value="ARAC SUBFAMILY"/>
    <property type="match status" value="1"/>
</dbReference>
<dbReference type="PRINTS" id="PR00032">
    <property type="entry name" value="HTHARAC"/>
</dbReference>
<dbReference type="Gene3D" id="1.10.10.60">
    <property type="entry name" value="Homeodomain-like"/>
    <property type="match status" value="1"/>
</dbReference>
<dbReference type="PROSITE" id="PS01124">
    <property type="entry name" value="HTH_ARAC_FAMILY_2"/>
    <property type="match status" value="1"/>
</dbReference>
<gene>
    <name evidence="5" type="ORF">SAMN04489713_11043</name>
</gene>
<dbReference type="InterPro" id="IPR050204">
    <property type="entry name" value="AraC_XylS_family_regulators"/>
</dbReference>
<dbReference type="InterPro" id="IPR020449">
    <property type="entry name" value="Tscrpt_reg_AraC-type_HTH"/>
</dbReference>
<dbReference type="InParanoid" id="A0A1I5KM87"/>
<dbReference type="GO" id="GO:0043565">
    <property type="term" value="F:sequence-specific DNA binding"/>
    <property type="evidence" value="ECO:0007669"/>
    <property type="project" value="InterPro"/>
</dbReference>
<keyword evidence="1" id="KW-0805">Transcription regulation</keyword>
<dbReference type="InterPro" id="IPR018060">
    <property type="entry name" value="HTH_AraC"/>
</dbReference>
<dbReference type="SMART" id="SM00342">
    <property type="entry name" value="HTH_ARAC"/>
    <property type="match status" value="1"/>
</dbReference>
<evidence type="ECO:0000256" key="3">
    <source>
        <dbReference type="ARBA" id="ARBA00023163"/>
    </source>
</evidence>
<dbReference type="GO" id="GO:0003700">
    <property type="term" value="F:DNA-binding transcription factor activity"/>
    <property type="evidence" value="ECO:0007669"/>
    <property type="project" value="InterPro"/>
</dbReference>
<keyword evidence="3" id="KW-0804">Transcription</keyword>
<dbReference type="Pfam" id="PF12833">
    <property type="entry name" value="HTH_18"/>
    <property type="match status" value="1"/>
</dbReference>
<evidence type="ECO:0000313" key="6">
    <source>
        <dbReference type="Proteomes" id="UP000183413"/>
    </source>
</evidence>
<name>A0A1I5KM87_9ACTN</name>
<dbReference type="eggNOG" id="COG2207">
    <property type="taxonomic scope" value="Bacteria"/>
</dbReference>
<sequence length="328" mass="36565">MDVISTADVPAEERFAFWHELNGKLWAPYDLRCDPRLEPRFQAQVGVSDFGPVQATLITTMPHSIHRTPKLIRQTDPGMYKLGCFVKGGGFKEQDGRCVELKVGDLMFYDTSLPYLASFLPDVPESRVLLLRFPRTSLPLPERDLRQLTTVGIPGDRGVGALSSQFLRQLALRMDELGPADAARLSTLALDVLTAALANALDVHLPSHTRQRALTAEIHAFIQANLGDADLTPGAVAEAHHISLRYLHRLFQQDGHTVAGWIRERRLERCRRDLADPRLAARPINAIAARWGFTSPSHFSQAFRSAYGLSPREFRQQCAQAKGECAHT</sequence>
<dbReference type="STRING" id="1993.SAMN04489713_11043"/>
<evidence type="ECO:0000256" key="2">
    <source>
        <dbReference type="ARBA" id="ARBA00023125"/>
    </source>
</evidence>
<dbReference type="RefSeq" id="WP_075022522.1">
    <property type="nucleotide sequence ID" value="NZ_CP083237.1"/>
</dbReference>
<dbReference type="InterPro" id="IPR009057">
    <property type="entry name" value="Homeodomain-like_sf"/>
</dbReference>
<accession>A0A1I5KM87</accession>
<evidence type="ECO:0000259" key="4">
    <source>
        <dbReference type="PROSITE" id="PS01124"/>
    </source>
</evidence>
<keyword evidence="2 5" id="KW-0238">DNA-binding</keyword>
<evidence type="ECO:0000313" key="5">
    <source>
        <dbReference type="EMBL" id="SFO85691.1"/>
    </source>
</evidence>
<reference evidence="5 6" key="1">
    <citation type="submission" date="2016-10" db="EMBL/GenBank/DDBJ databases">
        <authorList>
            <person name="de Groot N.N."/>
        </authorList>
    </citation>
    <scope>NUCLEOTIDE SEQUENCE [LARGE SCALE GENOMIC DNA]</scope>
    <source>
        <strain evidence="5 6">DSM 43067</strain>
    </source>
</reference>
<dbReference type="InterPro" id="IPR035418">
    <property type="entry name" value="AraC-bd_2"/>
</dbReference>
<protein>
    <submittedName>
        <fullName evidence="5">AraC-type DNA-binding protein</fullName>
    </submittedName>
</protein>
<dbReference type="PANTHER" id="PTHR46796">
    <property type="entry name" value="HTH-TYPE TRANSCRIPTIONAL ACTIVATOR RHAS-RELATED"/>
    <property type="match status" value="1"/>
</dbReference>
<organism evidence="5 6">
    <name type="scientific">Actinomadura madurae</name>
    <dbReference type="NCBI Taxonomy" id="1993"/>
    <lineage>
        <taxon>Bacteria</taxon>
        <taxon>Bacillati</taxon>
        <taxon>Actinomycetota</taxon>
        <taxon>Actinomycetes</taxon>
        <taxon>Streptosporangiales</taxon>
        <taxon>Thermomonosporaceae</taxon>
        <taxon>Actinomadura</taxon>
    </lineage>
</organism>
<dbReference type="GeneID" id="99650674"/>
<feature type="domain" description="HTH araC/xylS-type" evidence="4">
    <location>
        <begin position="216"/>
        <end position="317"/>
    </location>
</feature>
<dbReference type="EMBL" id="FOVH01000010">
    <property type="protein sequence ID" value="SFO85691.1"/>
    <property type="molecule type" value="Genomic_DNA"/>
</dbReference>